<evidence type="ECO:0000259" key="2">
    <source>
        <dbReference type="Pfam" id="PF07859"/>
    </source>
</evidence>
<dbReference type="InterPro" id="IPR050300">
    <property type="entry name" value="GDXG_lipolytic_enzyme"/>
</dbReference>
<reference evidence="3 4" key="1">
    <citation type="submission" date="2017-03" db="EMBL/GenBank/DDBJ databases">
        <authorList>
            <person name="Afonso C.L."/>
            <person name="Miller P.J."/>
            <person name="Scott M.A."/>
            <person name="Spackman E."/>
            <person name="Goraichik I."/>
            <person name="Dimitrov K.M."/>
            <person name="Suarez D.L."/>
            <person name="Swayne D.E."/>
        </authorList>
    </citation>
    <scope>NUCLEOTIDE SEQUENCE [LARGE SCALE GENOMIC DNA]</scope>
    <source>
        <strain evidence="3 4">CIP 102111</strain>
    </source>
</reference>
<dbReference type="Proteomes" id="UP000234333">
    <property type="component" value="Unassembled WGS sequence"/>
</dbReference>
<proteinExistence type="predicted"/>
<dbReference type="RefSeq" id="WP_101624544.1">
    <property type="nucleotide sequence ID" value="NZ_FXZC01000005.1"/>
</dbReference>
<dbReference type="EMBL" id="FXZC01000005">
    <property type="protein sequence ID" value="SMX91067.1"/>
    <property type="molecule type" value="Genomic_DNA"/>
</dbReference>
<dbReference type="PANTHER" id="PTHR48081:SF8">
    <property type="entry name" value="ALPHA_BETA HYDROLASE FOLD-3 DOMAIN-CONTAINING PROTEIN-RELATED"/>
    <property type="match status" value="1"/>
</dbReference>
<name>A0A2H1JU84_9MICO</name>
<dbReference type="SUPFAM" id="SSF53474">
    <property type="entry name" value="alpha/beta-Hydrolases"/>
    <property type="match status" value="1"/>
</dbReference>
<dbReference type="InterPro" id="IPR029058">
    <property type="entry name" value="AB_hydrolase_fold"/>
</dbReference>
<protein>
    <submittedName>
        <fullName evidence="3">Acetyl esterase/lipase</fullName>
    </submittedName>
</protein>
<keyword evidence="1" id="KW-0378">Hydrolase</keyword>
<gene>
    <name evidence="3" type="ORF">BC102111_02583</name>
</gene>
<dbReference type="Gene3D" id="3.40.50.1820">
    <property type="entry name" value="alpha/beta hydrolase"/>
    <property type="match status" value="1"/>
</dbReference>
<dbReference type="GeneID" id="99772324"/>
<dbReference type="InterPro" id="IPR013094">
    <property type="entry name" value="AB_hydrolase_3"/>
</dbReference>
<sequence>MTLTRPPHDPELGAALDVLLETLPPGDMTMETVIAMRDENGSPLPAIEPEALESMGIVRTDLTIPVSDGGEAKATILKRTDHADTGPGIYYVHGGGMVSGHRLLGVDVCLPWIVDHDAVVLTVDYRLAPEFPDPYPVEDAYAGLVWMAEHADEIGVDPASILIAGASAGGGIAAGTALLARDRQGPALIGQLLVCPMLDDRDRTVSSAQITEGTTWSRGSNRFGWSNLLGERAGTDDVSIYAAPARAEDLTGLPATFIDCGAAEVFRDEDVAYAAKLWEAGVDAELHVWAGGFHGFDMLAPYAAVSRAAIAARDSWVERVIGQR</sequence>
<dbReference type="Pfam" id="PF07859">
    <property type="entry name" value="Abhydrolase_3"/>
    <property type="match status" value="1"/>
</dbReference>
<organism evidence="3 4">
    <name type="scientific">Brevibacterium casei CIP 102111</name>
    <dbReference type="NCBI Taxonomy" id="1255625"/>
    <lineage>
        <taxon>Bacteria</taxon>
        <taxon>Bacillati</taxon>
        <taxon>Actinomycetota</taxon>
        <taxon>Actinomycetes</taxon>
        <taxon>Micrococcales</taxon>
        <taxon>Brevibacteriaceae</taxon>
        <taxon>Brevibacterium</taxon>
    </lineage>
</organism>
<dbReference type="PANTHER" id="PTHR48081">
    <property type="entry name" value="AB HYDROLASE SUPERFAMILY PROTEIN C4A8.06C"/>
    <property type="match status" value="1"/>
</dbReference>
<dbReference type="GO" id="GO:0016787">
    <property type="term" value="F:hydrolase activity"/>
    <property type="evidence" value="ECO:0007669"/>
    <property type="project" value="UniProtKB-KW"/>
</dbReference>
<evidence type="ECO:0000313" key="3">
    <source>
        <dbReference type="EMBL" id="SMX91067.1"/>
    </source>
</evidence>
<evidence type="ECO:0000256" key="1">
    <source>
        <dbReference type="ARBA" id="ARBA00022801"/>
    </source>
</evidence>
<dbReference type="AlphaFoldDB" id="A0A2H1JU84"/>
<evidence type="ECO:0000313" key="4">
    <source>
        <dbReference type="Proteomes" id="UP000234333"/>
    </source>
</evidence>
<accession>A0A2H1JU84</accession>
<feature type="domain" description="Alpha/beta hydrolase fold-3" evidence="2">
    <location>
        <begin position="90"/>
        <end position="297"/>
    </location>
</feature>